<feature type="region of interest" description="Disordered" evidence="1">
    <location>
        <begin position="70"/>
        <end position="105"/>
    </location>
</feature>
<feature type="compositionally biased region" description="Basic residues" evidence="1">
    <location>
        <begin position="94"/>
        <end position="105"/>
    </location>
</feature>
<gene>
    <name evidence="2" type="ORF">DEO72_LG11g1361</name>
</gene>
<evidence type="ECO:0000313" key="3">
    <source>
        <dbReference type="Proteomes" id="UP000501690"/>
    </source>
</evidence>
<proteinExistence type="predicted"/>
<evidence type="ECO:0000313" key="2">
    <source>
        <dbReference type="EMBL" id="QCE14361.1"/>
    </source>
</evidence>
<name>A0A4D6NN47_VIGUN</name>
<feature type="compositionally biased region" description="Polar residues" evidence="1">
    <location>
        <begin position="80"/>
        <end position="90"/>
    </location>
</feature>
<evidence type="ECO:0000256" key="1">
    <source>
        <dbReference type="SAM" id="MobiDB-lite"/>
    </source>
</evidence>
<protein>
    <submittedName>
        <fullName evidence="2">Uncharacterized protein</fullName>
    </submittedName>
</protein>
<sequence length="105" mass="11648">MAATITSGHRCTRWKAVAHRALVENPSSLVHWWSATSSSSPRVLQPPPSFSRLKHHPFARICHTPREKCSHHHHAYAGTSPLSCSRSSNMPLPGRRRGASRPRAA</sequence>
<organism evidence="2 3">
    <name type="scientific">Vigna unguiculata</name>
    <name type="common">Cowpea</name>
    <dbReference type="NCBI Taxonomy" id="3917"/>
    <lineage>
        <taxon>Eukaryota</taxon>
        <taxon>Viridiplantae</taxon>
        <taxon>Streptophyta</taxon>
        <taxon>Embryophyta</taxon>
        <taxon>Tracheophyta</taxon>
        <taxon>Spermatophyta</taxon>
        <taxon>Magnoliopsida</taxon>
        <taxon>eudicotyledons</taxon>
        <taxon>Gunneridae</taxon>
        <taxon>Pentapetalae</taxon>
        <taxon>rosids</taxon>
        <taxon>fabids</taxon>
        <taxon>Fabales</taxon>
        <taxon>Fabaceae</taxon>
        <taxon>Papilionoideae</taxon>
        <taxon>50 kb inversion clade</taxon>
        <taxon>NPAAA clade</taxon>
        <taxon>indigoferoid/millettioid clade</taxon>
        <taxon>Phaseoleae</taxon>
        <taxon>Vigna</taxon>
    </lineage>
</organism>
<dbReference type="AlphaFoldDB" id="A0A4D6NN47"/>
<accession>A0A4D6NN47</accession>
<reference evidence="2 3" key="1">
    <citation type="submission" date="2019-04" db="EMBL/GenBank/DDBJ databases">
        <title>An improved genome assembly and genetic linkage map for asparagus bean, Vigna unguiculata ssp. sesquipedialis.</title>
        <authorList>
            <person name="Xia Q."/>
            <person name="Zhang R."/>
            <person name="Dong Y."/>
        </authorList>
    </citation>
    <scope>NUCLEOTIDE SEQUENCE [LARGE SCALE GENOMIC DNA]</scope>
    <source>
        <tissue evidence="2">Leaf</tissue>
    </source>
</reference>
<dbReference type="Proteomes" id="UP000501690">
    <property type="component" value="Linkage Group LG11"/>
</dbReference>
<dbReference type="EMBL" id="CP039355">
    <property type="protein sequence ID" value="QCE14361.1"/>
    <property type="molecule type" value="Genomic_DNA"/>
</dbReference>
<keyword evidence="3" id="KW-1185">Reference proteome</keyword>